<proteinExistence type="predicted"/>
<comment type="caution">
    <text evidence="1">The sequence shown here is derived from an EMBL/GenBank/DDBJ whole genome shotgun (WGS) entry which is preliminary data.</text>
</comment>
<reference evidence="1" key="1">
    <citation type="journal article" date="2023" name="Mol. Phylogenet. Evol.">
        <title>Genome-scale phylogeny and comparative genomics of the fungal order Sordariales.</title>
        <authorList>
            <person name="Hensen N."/>
            <person name="Bonometti L."/>
            <person name="Westerberg I."/>
            <person name="Brannstrom I.O."/>
            <person name="Guillou S."/>
            <person name="Cros-Aarteil S."/>
            <person name="Calhoun S."/>
            <person name="Haridas S."/>
            <person name="Kuo A."/>
            <person name="Mondo S."/>
            <person name="Pangilinan J."/>
            <person name="Riley R."/>
            <person name="LaButti K."/>
            <person name="Andreopoulos B."/>
            <person name="Lipzen A."/>
            <person name="Chen C."/>
            <person name="Yan M."/>
            <person name="Daum C."/>
            <person name="Ng V."/>
            <person name="Clum A."/>
            <person name="Steindorff A."/>
            <person name="Ohm R.A."/>
            <person name="Martin F."/>
            <person name="Silar P."/>
            <person name="Natvig D.O."/>
            <person name="Lalanne C."/>
            <person name="Gautier V."/>
            <person name="Ament-Velasquez S.L."/>
            <person name="Kruys A."/>
            <person name="Hutchinson M.I."/>
            <person name="Powell A.J."/>
            <person name="Barry K."/>
            <person name="Miller A.N."/>
            <person name="Grigoriev I.V."/>
            <person name="Debuchy R."/>
            <person name="Gladieux P."/>
            <person name="Hiltunen Thoren M."/>
            <person name="Johannesson H."/>
        </authorList>
    </citation>
    <scope>NUCLEOTIDE SEQUENCE</scope>
    <source>
        <strain evidence="1">CBS 232.78</strain>
    </source>
</reference>
<sequence length="301" mass="32739">MCKADNTDSGTHDACFFVSLAADDLPTFKSVPPQQVASWKHLLQANLLDTIFEATARHLAELGFDDAGTDPNTPPPLSATHMLRKEPDSITFPFFVSGCDEHSGKCSACDGAQTHLSFNSSYLSVSGACATALEILWRLAGIATGDGEVPLLATQPPAVVAMTFVGKHVGIWVVNRIEHSDLHVSESRDTAEVMASANYTGSKQRAGICIWNGDMTRLRDIVELTVIFKKIAAWSTTTFRNWISTRVAGWASRFPQLSAEGEDDEQLEALEVQIGKLRISRTNSFGVNKSSKTPTKGDHER</sequence>
<dbReference type="Proteomes" id="UP001285441">
    <property type="component" value="Unassembled WGS sequence"/>
</dbReference>
<keyword evidence="2" id="KW-1185">Reference proteome</keyword>
<protein>
    <submittedName>
        <fullName evidence="1">Uncharacterized protein</fullName>
    </submittedName>
</protein>
<dbReference type="EMBL" id="JAULSW010000002">
    <property type="protein sequence ID" value="KAK3390636.1"/>
    <property type="molecule type" value="Genomic_DNA"/>
</dbReference>
<dbReference type="AlphaFoldDB" id="A0AAE0U4H0"/>
<evidence type="ECO:0000313" key="1">
    <source>
        <dbReference type="EMBL" id="KAK3390636.1"/>
    </source>
</evidence>
<accession>A0AAE0U4H0</accession>
<organism evidence="1 2">
    <name type="scientific">Podospora didyma</name>
    <dbReference type="NCBI Taxonomy" id="330526"/>
    <lineage>
        <taxon>Eukaryota</taxon>
        <taxon>Fungi</taxon>
        <taxon>Dikarya</taxon>
        <taxon>Ascomycota</taxon>
        <taxon>Pezizomycotina</taxon>
        <taxon>Sordariomycetes</taxon>
        <taxon>Sordariomycetidae</taxon>
        <taxon>Sordariales</taxon>
        <taxon>Podosporaceae</taxon>
        <taxon>Podospora</taxon>
    </lineage>
</organism>
<name>A0AAE0U4H0_9PEZI</name>
<evidence type="ECO:0000313" key="2">
    <source>
        <dbReference type="Proteomes" id="UP001285441"/>
    </source>
</evidence>
<gene>
    <name evidence="1" type="ORF">B0H63DRAFT_121135</name>
</gene>
<reference evidence="1" key="2">
    <citation type="submission" date="2023-06" db="EMBL/GenBank/DDBJ databases">
        <authorList>
            <consortium name="Lawrence Berkeley National Laboratory"/>
            <person name="Haridas S."/>
            <person name="Hensen N."/>
            <person name="Bonometti L."/>
            <person name="Westerberg I."/>
            <person name="Brannstrom I.O."/>
            <person name="Guillou S."/>
            <person name="Cros-Aarteil S."/>
            <person name="Calhoun S."/>
            <person name="Kuo A."/>
            <person name="Mondo S."/>
            <person name="Pangilinan J."/>
            <person name="Riley R."/>
            <person name="LaButti K."/>
            <person name="Andreopoulos B."/>
            <person name="Lipzen A."/>
            <person name="Chen C."/>
            <person name="Yanf M."/>
            <person name="Daum C."/>
            <person name="Ng V."/>
            <person name="Clum A."/>
            <person name="Steindorff A."/>
            <person name="Ohm R."/>
            <person name="Martin F."/>
            <person name="Silar P."/>
            <person name="Natvig D."/>
            <person name="Lalanne C."/>
            <person name="Gautier V."/>
            <person name="Ament-velasquez S.L."/>
            <person name="Kruys A."/>
            <person name="Hutchinson M.I."/>
            <person name="Powell A.J."/>
            <person name="Barry K."/>
            <person name="Miller A.N."/>
            <person name="Grigoriev I.V."/>
            <person name="Debuchy R."/>
            <person name="Gladieux P."/>
            <person name="Thoren M.H."/>
            <person name="Johannesson H."/>
        </authorList>
    </citation>
    <scope>NUCLEOTIDE SEQUENCE</scope>
    <source>
        <strain evidence="1">CBS 232.78</strain>
    </source>
</reference>